<dbReference type="GO" id="GO:0005886">
    <property type="term" value="C:plasma membrane"/>
    <property type="evidence" value="ECO:0007669"/>
    <property type="project" value="UniProtKB-SubCell"/>
</dbReference>
<sequence length="361" mass="39373">MKKTTKLFLSIGAGLTAMAGIPLVAASCGGGSKKTVSATGYTHPKSPRTTVVNINTDDKFKLTPEQAKSVKKIAVITDGGDYNDKSFNQSAWEAILTFANKQNPDIPRDKYDIYEVKNGNFSDSYNLALNSGAQVFVLPGFLHADKIKAWYKANKAEILKRQITIIGLDFDNGTFGADIPEADGTGIFLNMKTKEAAFIAGYAAAKFLSEKPEAKRSFSTFGGGAFPGVTDFNEGFMKGVLLFNSEQQDATKKIKSTEDKINLSSGFVVGSQMTGVVDGRLATNPGLILPVAGPATDVTVNSPNFRDALIVGVDTDQALSVSRNGNRFFTSIQKKYWSSILWCSSTCCNWNWYDRRYFRWI</sequence>
<dbReference type="InterPro" id="IPR008107">
    <property type="entry name" value="Mycoplasma_p48"/>
</dbReference>
<dbReference type="NCBIfam" id="NF033817">
    <property type="entry name" value="Mplas_variab_LP"/>
    <property type="match status" value="1"/>
</dbReference>
<protein>
    <submittedName>
        <fullName evidence="10">BMP family ABC transporter substrate-binding protein</fullName>
    </submittedName>
</protein>
<gene>
    <name evidence="10" type="ORF">FJM01_00515</name>
</gene>
<keyword evidence="3 8" id="KW-0732">Signal</keyword>
<feature type="domain" description="ABC transporter substrate-binding protein PnrA-like" evidence="9">
    <location>
        <begin position="74"/>
        <end position="260"/>
    </location>
</feature>
<feature type="chain" id="PRO_5021273539" evidence="8">
    <location>
        <begin position="20"/>
        <end position="361"/>
    </location>
</feature>
<keyword evidence="7" id="KW-0449">Lipoprotein</keyword>
<evidence type="ECO:0000313" key="10">
    <source>
        <dbReference type="EMBL" id="TPI02522.1"/>
    </source>
</evidence>
<comment type="subcellular location">
    <subcellularLocation>
        <location evidence="1">Cell membrane</location>
        <topology evidence="1">Lipid-anchor</topology>
    </subcellularLocation>
</comment>
<dbReference type="AlphaFoldDB" id="A0A502M2V6"/>
<evidence type="ECO:0000256" key="6">
    <source>
        <dbReference type="ARBA" id="ARBA00023139"/>
    </source>
</evidence>
<dbReference type="Proteomes" id="UP000317904">
    <property type="component" value="Unassembled WGS sequence"/>
</dbReference>
<dbReference type="EMBL" id="VFSY01000016">
    <property type="protein sequence ID" value="TPI02522.1"/>
    <property type="molecule type" value="Genomic_DNA"/>
</dbReference>
<evidence type="ECO:0000256" key="5">
    <source>
        <dbReference type="ARBA" id="ARBA00023136"/>
    </source>
</evidence>
<dbReference type="PROSITE" id="PS51257">
    <property type="entry name" value="PROKAR_LIPOPROTEIN"/>
    <property type="match status" value="1"/>
</dbReference>
<dbReference type="Pfam" id="PF02608">
    <property type="entry name" value="Bmp"/>
    <property type="match status" value="1"/>
</dbReference>
<dbReference type="PANTHER" id="PTHR34296">
    <property type="entry name" value="TRANSCRIPTIONAL ACTIVATOR PROTEIN MED"/>
    <property type="match status" value="1"/>
</dbReference>
<dbReference type="PANTHER" id="PTHR34296:SF2">
    <property type="entry name" value="ABC TRANSPORTER GUANOSINE-BINDING PROTEIN NUPN"/>
    <property type="match status" value="1"/>
</dbReference>
<keyword evidence="2" id="KW-1003">Cell membrane</keyword>
<evidence type="ECO:0000256" key="3">
    <source>
        <dbReference type="ARBA" id="ARBA00022729"/>
    </source>
</evidence>
<comment type="caution">
    <text evidence="10">The sequence shown here is derived from an EMBL/GenBank/DDBJ whole genome shotgun (WGS) entry which is preliminary data.</text>
</comment>
<dbReference type="Gene3D" id="3.40.50.2300">
    <property type="match status" value="1"/>
</dbReference>
<evidence type="ECO:0000256" key="8">
    <source>
        <dbReference type="SAM" id="SignalP"/>
    </source>
</evidence>
<evidence type="ECO:0000256" key="1">
    <source>
        <dbReference type="ARBA" id="ARBA00004193"/>
    </source>
</evidence>
<dbReference type="InterPro" id="IPR049890">
    <property type="entry name" value="VlpA-F-like_signal"/>
</dbReference>
<accession>A0A502M2V6</accession>
<evidence type="ECO:0000256" key="4">
    <source>
        <dbReference type="ARBA" id="ARBA00022737"/>
    </source>
</evidence>
<dbReference type="RefSeq" id="WP_140700907.1">
    <property type="nucleotide sequence ID" value="NZ_VFSY01000016.1"/>
</dbReference>
<evidence type="ECO:0000256" key="7">
    <source>
        <dbReference type="ARBA" id="ARBA00023288"/>
    </source>
</evidence>
<keyword evidence="5" id="KW-0472">Membrane</keyword>
<organism evidence="10 11">
    <name type="scientific">Mycoplasma struthionis</name>
    <dbReference type="NCBI Taxonomy" id="538220"/>
    <lineage>
        <taxon>Bacteria</taxon>
        <taxon>Bacillati</taxon>
        <taxon>Mycoplasmatota</taxon>
        <taxon>Mollicutes</taxon>
        <taxon>Mycoplasmataceae</taxon>
        <taxon>Mycoplasma</taxon>
    </lineage>
</organism>
<feature type="signal peptide" evidence="8">
    <location>
        <begin position="1"/>
        <end position="19"/>
    </location>
</feature>
<dbReference type="InterPro" id="IPR003760">
    <property type="entry name" value="PnrA-like"/>
</dbReference>
<keyword evidence="6" id="KW-0564">Palmitate</keyword>
<keyword evidence="4" id="KW-0677">Repeat</keyword>
<name>A0A502M2V6_9MOLU</name>
<evidence type="ECO:0000259" key="9">
    <source>
        <dbReference type="Pfam" id="PF02608"/>
    </source>
</evidence>
<evidence type="ECO:0000313" key="11">
    <source>
        <dbReference type="Proteomes" id="UP000317904"/>
    </source>
</evidence>
<dbReference type="InterPro" id="IPR050957">
    <property type="entry name" value="BMP_lipoprotein"/>
</dbReference>
<proteinExistence type="predicted"/>
<dbReference type="PRINTS" id="PR01733">
    <property type="entry name" value="LIPPROTEIN48"/>
</dbReference>
<evidence type="ECO:0000256" key="2">
    <source>
        <dbReference type="ARBA" id="ARBA00022475"/>
    </source>
</evidence>
<reference evidence="10 11" key="1">
    <citation type="submission" date="2019-06" db="EMBL/GenBank/DDBJ databases">
        <title>A comparative genomics study of ostrich specific Mycoplasmas.</title>
        <authorList>
            <person name="Botes A."/>
            <person name="Nel T."/>
        </authorList>
    </citation>
    <scope>NUCLEOTIDE SEQUENCE [LARGE SCALE GENOMIC DNA]</scope>
    <source>
        <strain evidence="10 11">Ms01</strain>
    </source>
</reference>